<dbReference type="AlphaFoldDB" id="A0A7C9VW47"/>
<reference evidence="2 3" key="1">
    <citation type="submission" date="2020-03" db="EMBL/GenBank/DDBJ databases">
        <title>Isolation and identification of active actinomycetes.</title>
        <authorList>
            <person name="Sun X."/>
        </authorList>
    </citation>
    <scope>NUCLEOTIDE SEQUENCE [LARGE SCALE GENOMIC DNA]</scope>
    <source>
        <strain evidence="2 3">NEAU-D13</strain>
    </source>
</reference>
<dbReference type="EMBL" id="JAAMPJ010000002">
    <property type="protein sequence ID" value="NGY59337.1"/>
    <property type="molecule type" value="Genomic_DNA"/>
</dbReference>
<dbReference type="InterPro" id="IPR000835">
    <property type="entry name" value="HTH_MarR-typ"/>
</dbReference>
<evidence type="ECO:0000313" key="3">
    <source>
        <dbReference type="Proteomes" id="UP000481360"/>
    </source>
</evidence>
<dbReference type="PANTHER" id="PTHR33164:SF106">
    <property type="entry name" value="TRANSCRIPTIONAL REGULATORY PROTEIN"/>
    <property type="match status" value="1"/>
</dbReference>
<dbReference type="InterPro" id="IPR036390">
    <property type="entry name" value="WH_DNA-bd_sf"/>
</dbReference>
<organism evidence="2 3">
    <name type="scientific">Lentzea alba</name>
    <dbReference type="NCBI Taxonomy" id="2714351"/>
    <lineage>
        <taxon>Bacteria</taxon>
        <taxon>Bacillati</taxon>
        <taxon>Actinomycetota</taxon>
        <taxon>Actinomycetes</taxon>
        <taxon>Pseudonocardiales</taxon>
        <taxon>Pseudonocardiaceae</taxon>
        <taxon>Lentzea</taxon>
    </lineage>
</organism>
<evidence type="ECO:0000313" key="2">
    <source>
        <dbReference type="EMBL" id="NGY59337.1"/>
    </source>
</evidence>
<comment type="caution">
    <text evidence="2">The sequence shown here is derived from an EMBL/GenBank/DDBJ whole genome shotgun (WGS) entry which is preliminary data.</text>
</comment>
<dbReference type="InterPro" id="IPR039422">
    <property type="entry name" value="MarR/SlyA-like"/>
</dbReference>
<keyword evidence="3" id="KW-1185">Reference proteome</keyword>
<dbReference type="CDD" id="cd00090">
    <property type="entry name" value="HTH_ARSR"/>
    <property type="match status" value="1"/>
</dbReference>
<sequence>MFDMEPEALERFTWYMREISAMTIMFHTKIAEQMGVSATDEKCIDLIMRADGPVTAGRIAELSGLSTGAVTGVIDRLERAGFVRRVRDPHDRRKVLVEVTVGDVEKFGQLFEVARQSLIEVLSHFDEGELQVIERYLQVQIETFRKRVIDT</sequence>
<dbReference type="Pfam" id="PF01047">
    <property type="entry name" value="MarR"/>
    <property type="match status" value="1"/>
</dbReference>
<dbReference type="InterPro" id="IPR011991">
    <property type="entry name" value="ArsR-like_HTH"/>
</dbReference>
<dbReference type="Proteomes" id="UP000481360">
    <property type="component" value="Unassembled WGS sequence"/>
</dbReference>
<dbReference type="PANTHER" id="PTHR33164">
    <property type="entry name" value="TRANSCRIPTIONAL REGULATOR, MARR FAMILY"/>
    <property type="match status" value="1"/>
</dbReference>
<dbReference type="InterPro" id="IPR036388">
    <property type="entry name" value="WH-like_DNA-bd_sf"/>
</dbReference>
<feature type="domain" description="HTH marR-type" evidence="1">
    <location>
        <begin position="1"/>
        <end position="142"/>
    </location>
</feature>
<gene>
    <name evidence="2" type="ORF">G7043_10420</name>
</gene>
<evidence type="ECO:0000259" key="1">
    <source>
        <dbReference type="PROSITE" id="PS50995"/>
    </source>
</evidence>
<proteinExistence type="predicted"/>
<accession>A0A7C9VW47</accession>
<dbReference type="GO" id="GO:0006950">
    <property type="term" value="P:response to stress"/>
    <property type="evidence" value="ECO:0007669"/>
    <property type="project" value="TreeGrafter"/>
</dbReference>
<protein>
    <submittedName>
        <fullName evidence="2">MarR family transcriptional regulator</fullName>
    </submittedName>
</protein>
<dbReference type="PROSITE" id="PS50995">
    <property type="entry name" value="HTH_MARR_2"/>
    <property type="match status" value="1"/>
</dbReference>
<name>A0A7C9VW47_9PSEU</name>
<dbReference type="SMART" id="SM00347">
    <property type="entry name" value="HTH_MARR"/>
    <property type="match status" value="1"/>
</dbReference>
<dbReference type="Gene3D" id="1.10.10.10">
    <property type="entry name" value="Winged helix-like DNA-binding domain superfamily/Winged helix DNA-binding domain"/>
    <property type="match status" value="1"/>
</dbReference>
<dbReference type="SUPFAM" id="SSF46785">
    <property type="entry name" value="Winged helix' DNA-binding domain"/>
    <property type="match status" value="1"/>
</dbReference>
<dbReference type="GO" id="GO:0003700">
    <property type="term" value="F:DNA-binding transcription factor activity"/>
    <property type="evidence" value="ECO:0007669"/>
    <property type="project" value="InterPro"/>
</dbReference>